<evidence type="ECO:0000259" key="3">
    <source>
        <dbReference type="Pfam" id="PF04183"/>
    </source>
</evidence>
<dbReference type="EMBL" id="CP022657">
    <property type="protein sequence ID" value="ASS74023.1"/>
    <property type="molecule type" value="Genomic_DNA"/>
</dbReference>
<organism evidence="5 6">
    <name type="scientific">Tumebacillus algifaecis</name>
    <dbReference type="NCBI Taxonomy" id="1214604"/>
    <lineage>
        <taxon>Bacteria</taxon>
        <taxon>Bacillati</taxon>
        <taxon>Bacillota</taxon>
        <taxon>Bacilli</taxon>
        <taxon>Bacillales</taxon>
        <taxon>Alicyclobacillaceae</taxon>
        <taxon>Tumebacillus</taxon>
    </lineage>
</organism>
<feature type="domain" description="Aerobactin siderophore biosynthesis IucA/IucC N-terminal" evidence="3">
    <location>
        <begin position="166"/>
        <end position="406"/>
    </location>
</feature>
<dbReference type="Gene3D" id="1.10.510.40">
    <property type="match status" value="1"/>
</dbReference>
<proteinExistence type="inferred from homology"/>
<comment type="similarity">
    <text evidence="2">Belongs to the IucA/IucC family.</text>
</comment>
<dbReference type="KEGG" id="tab:CIG75_02855"/>
<reference evidence="5 6" key="1">
    <citation type="journal article" date="2015" name="Int. J. Syst. Evol. Microbiol.">
        <title>Tumebacillus algifaecis sp. nov., isolated from decomposing algal scum.</title>
        <authorList>
            <person name="Wu Y.F."/>
            <person name="Zhang B."/>
            <person name="Xing P."/>
            <person name="Wu Q.L."/>
            <person name="Liu S.J."/>
        </authorList>
    </citation>
    <scope>NUCLEOTIDE SEQUENCE [LARGE SCALE GENOMIC DNA]</scope>
    <source>
        <strain evidence="5 6">THMBR28</strain>
    </source>
</reference>
<dbReference type="RefSeq" id="WP_094235282.1">
    <property type="nucleotide sequence ID" value="NZ_CP022657.1"/>
</dbReference>
<gene>
    <name evidence="5" type="ORF">CIG75_02855</name>
</gene>
<dbReference type="InterPro" id="IPR007310">
    <property type="entry name" value="Aerobactin_biosyn_IucA/IucC_N"/>
</dbReference>
<dbReference type="GO" id="GO:0016881">
    <property type="term" value="F:acid-amino acid ligase activity"/>
    <property type="evidence" value="ECO:0007669"/>
    <property type="project" value="UniProtKB-ARBA"/>
</dbReference>
<dbReference type="InterPro" id="IPR022770">
    <property type="entry name" value="IucA/IucC-like_C"/>
</dbReference>
<comment type="pathway">
    <text evidence="1">Siderophore biosynthesis.</text>
</comment>
<dbReference type="OrthoDB" id="495728at2"/>
<dbReference type="Proteomes" id="UP000214688">
    <property type="component" value="Chromosome"/>
</dbReference>
<feature type="domain" description="Aerobactin siderophore biosynthesis IucA/IucC-like C-terminal" evidence="4">
    <location>
        <begin position="451"/>
        <end position="591"/>
    </location>
</feature>
<sequence>MKSVANDSLHQVASDMVLEDLVNAVLQENLLGIVERAAFVEQLPDAWVDAWGEVGSFDRSDAFAERYLVVTLGQRGILAMRVRPQRFLQQYKLSRLPIILVGEDGAQQLDPLQFMQELAQLASAEERAEVLPNLDGFLAELQDSVEHTALSLEAGERFRARASHSLLEMEQLSALRDRPFHPTARAKRGFSNEQYRAYSSEFGRAFELVWLALHRDYVQKGERAAAEIADFALTEQEKGRLYRAMEQKGLSAQEYLAIPVHPWQMEVVLPQVYAEEFKSGVLVELGVSTGRFVATSSLRALSREEGGDLHVKVPIGIYSLAALRILPLRYLHNAEQAQGVLQQVIEADPLLSNRLQLCDESQWWGFHNPEEDAFADKPGHLACLIRQYPARLLEDEQLQLLSMSSLAVFDRQGRMPALESVLAVRGGDMAAEALQLFGEIADFFIATVVQCFRYGMMPEVHGQNVVLSFRDGRVEGMLLRDHDTIRLYLPWLEREGFADPGYVVMPGTPNSLQNRSPEALISYFQTLGLQVNLYAIADAIARTYGVAEAKLWAEMRRAVESSLQQQLPADVKAVLEATLLQQATWPTRTLIAPLLRRVGSGGGSMPAGVGETANPLLEAGK</sequence>
<dbReference type="InterPro" id="IPR037455">
    <property type="entry name" value="LucA/IucC-like"/>
</dbReference>
<evidence type="ECO:0000256" key="1">
    <source>
        <dbReference type="ARBA" id="ARBA00004924"/>
    </source>
</evidence>
<name>A0A223CY32_9BACL</name>
<dbReference type="Pfam" id="PF04183">
    <property type="entry name" value="IucA_IucC"/>
    <property type="match status" value="1"/>
</dbReference>
<evidence type="ECO:0000259" key="4">
    <source>
        <dbReference type="Pfam" id="PF06276"/>
    </source>
</evidence>
<dbReference type="Pfam" id="PF06276">
    <property type="entry name" value="FhuF"/>
    <property type="match status" value="1"/>
</dbReference>
<evidence type="ECO:0000313" key="5">
    <source>
        <dbReference type="EMBL" id="ASS74023.1"/>
    </source>
</evidence>
<dbReference type="AlphaFoldDB" id="A0A223CY32"/>
<dbReference type="GO" id="GO:0019290">
    <property type="term" value="P:siderophore biosynthetic process"/>
    <property type="evidence" value="ECO:0007669"/>
    <property type="project" value="InterPro"/>
</dbReference>
<accession>A0A223CY32</accession>
<evidence type="ECO:0000256" key="2">
    <source>
        <dbReference type="ARBA" id="ARBA00007832"/>
    </source>
</evidence>
<evidence type="ECO:0000313" key="6">
    <source>
        <dbReference type="Proteomes" id="UP000214688"/>
    </source>
</evidence>
<dbReference type="PANTHER" id="PTHR34384">
    <property type="entry name" value="L-2,3-DIAMINOPROPANOATE--CITRATE LIGASE"/>
    <property type="match status" value="1"/>
</dbReference>
<dbReference type="PANTHER" id="PTHR34384:SF6">
    <property type="entry name" value="STAPHYLOFERRIN B SYNTHASE"/>
    <property type="match status" value="1"/>
</dbReference>
<keyword evidence="6" id="KW-1185">Reference proteome</keyword>
<protein>
    <recommendedName>
        <fullName evidence="7">IucA/IucC family siderophore biosynthesis protein</fullName>
    </recommendedName>
</protein>
<evidence type="ECO:0008006" key="7">
    <source>
        <dbReference type="Google" id="ProtNLM"/>
    </source>
</evidence>